<keyword evidence="19" id="KW-1185">Reference proteome</keyword>
<comment type="cofactor">
    <cofactor evidence="3">
        <name>FAD</name>
        <dbReference type="ChEBI" id="CHEBI:57692"/>
    </cofactor>
</comment>
<dbReference type="InterPro" id="IPR052206">
    <property type="entry name" value="Retinol_saturase"/>
</dbReference>
<evidence type="ECO:0000256" key="3">
    <source>
        <dbReference type="ARBA" id="ARBA00001974"/>
    </source>
</evidence>
<evidence type="ECO:0000256" key="12">
    <source>
        <dbReference type="ARBA" id="ARBA00023027"/>
    </source>
</evidence>
<dbReference type="PANTHER" id="PTHR46091">
    <property type="entry name" value="BLR7054 PROTEIN"/>
    <property type="match status" value="1"/>
</dbReference>
<keyword evidence="10" id="KW-0521">NADP</keyword>
<dbReference type="EC" id="1.3.99.23" evidence="15"/>
<name>A0A8C7F7B4_ONCKI</name>
<keyword evidence="13" id="KW-0443">Lipid metabolism</keyword>
<protein>
    <recommendedName>
        <fullName evidence="16">All-trans-retinol 13,14-reductase</fullName>
        <ecNumber evidence="15">1.3.99.23</ecNumber>
    </recommendedName>
</protein>
<dbReference type="GO" id="GO:0051786">
    <property type="term" value="F:all-trans-retinol 13,14-reductase activity"/>
    <property type="evidence" value="ECO:0007669"/>
    <property type="project" value="UniProtKB-EC"/>
</dbReference>
<keyword evidence="12" id="KW-0520">NAD</keyword>
<dbReference type="AlphaFoldDB" id="A0A8C7F7B4"/>
<evidence type="ECO:0000256" key="11">
    <source>
        <dbReference type="ARBA" id="ARBA00023002"/>
    </source>
</evidence>
<keyword evidence="6" id="KW-0285">Flavoprotein</keyword>
<reference evidence="18" key="1">
    <citation type="submission" date="2025-08" db="UniProtKB">
        <authorList>
            <consortium name="Ensembl"/>
        </authorList>
    </citation>
    <scope>IDENTIFICATION</scope>
</reference>
<evidence type="ECO:0000256" key="2">
    <source>
        <dbReference type="ARBA" id="ARBA00001937"/>
    </source>
</evidence>
<evidence type="ECO:0000256" key="9">
    <source>
        <dbReference type="ARBA" id="ARBA00022827"/>
    </source>
</evidence>
<keyword evidence="14" id="KW-0472">Membrane</keyword>
<comment type="subcellular location">
    <subcellularLocation>
        <location evidence="4">Endoplasmic reticulum membrane</location>
        <topology evidence="4">Peripheral membrane protein</topology>
    </subcellularLocation>
</comment>
<comment type="catalytic activity">
    <reaction evidence="17">
        <text>all-trans-13,14-dihydroretinol + A = all-trans-retinol + AH2</text>
        <dbReference type="Rhea" id="RHEA:19193"/>
        <dbReference type="ChEBI" id="CHEBI:13193"/>
        <dbReference type="ChEBI" id="CHEBI:17336"/>
        <dbReference type="ChEBI" id="CHEBI:17499"/>
        <dbReference type="ChEBI" id="CHEBI:52075"/>
        <dbReference type="EC" id="1.3.99.23"/>
    </reaction>
</comment>
<comment type="similarity">
    <text evidence="5">Belongs to the carotenoid/retinoid oxidoreductase family. CrtISO subfamily.</text>
</comment>
<evidence type="ECO:0000256" key="1">
    <source>
        <dbReference type="ARBA" id="ARBA00001911"/>
    </source>
</evidence>
<dbReference type="Proteomes" id="UP000694557">
    <property type="component" value="Unassembled WGS sequence"/>
</dbReference>
<proteinExistence type="inferred from homology"/>
<reference evidence="18" key="2">
    <citation type="submission" date="2025-09" db="UniProtKB">
        <authorList>
            <consortium name="Ensembl"/>
        </authorList>
    </citation>
    <scope>IDENTIFICATION</scope>
</reference>
<keyword evidence="9" id="KW-0274">FAD</keyword>
<accession>A0A8C7F7B4</accession>
<evidence type="ECO:0000256" key="16">
    <source>
        <dbReference type="ARBA" id="ARBA00041141"/>
    </source>
</evidence>
<keyword evidence="8" id="KW-0256">Endoplasmic reticulum</keyword>
<sequence>MWIIVAIICAALAALLYKYVFRTSGPNPFDIDTREPLKPLVTQKKEKNKVLKQGFLASKVPEKLDAIVIGSGIGGLGVAVLLAKVGKRVLVLEQHDRAGGCCHTFTEKGFEFDVGIHYIGDLYNSTSAGTGFNLWSYSEKMPQDCYCVFECVTILINKCRELCSLSLLRENKFESRGIFQSNVFYKALLTSADVPKCCTETQPKTPNSKQCRC</sequence>
<organism evidence="18 19">
    <name type="scientific">Oncorhynchus kisutch</name>
    <name type="common">Coho salmon</name>
    <name type="synonym">Salmo kisutch</name>
    <dbReference type="NCBI Taxonomy" id="8019"/>
    <lineage>
        <taxon>Eukaryota</taxon>
        <taxon>Metazoa</taxon>
        <taxon>Chordata</taxon>
        <taxon>Craniata</taxon>
        <taxon>Vertebrata</taxon>
        <taxon>Euteleostomi</taxon>
        <taxon>Actinopterygii</taxon>
        <taxon>Neopterygii</taxon>
        <taxon>Teleostei</taxon>
        <taxon>Protacanthopterygii</taxon>
        <taxon>Salmoniformes</taxon>
        <taxon>Salmonidae</taxon>
        <taxon>Salmoninae</taxon>
        <taxon>Oncorhynchus</taxon>
    </lineage>
</organism>
<evidence type="ECO:0000256" key="4">
    <source>
        <dbReference type="ARBA" id="ARBA00004406"/>
    </source>
</evidence>
<dbReference type="Gene3D" id="3.50.50.60">
    <property type="entry name" value="FAD/NAD(P)-binding domain"/>
    <property type="match status" value="1"/>
</dbReference>
<keyword evidence="11" id="KW-0560">Oxidoreductase</keyword>
<gene>
    <name evidence="18" type="primary">RETSAT</name>
</gene>
<comment type="cofactor">
    <cofactor evidence="2">
        <name>NADP(+)</name>
        <dbReference type="ChEBI" id="CHEBI:58349"/>
    </cofactor>
</comment>
<dbReference type="GO" id="GO:0005789">
    <property type="term" value="C:endoplasmic reticulum membrane"/>
    <property type="evidence" value="ECO:0007669"/>
    <property type="project" value="UniProtKB-SubCell"/>
</dbReference>
<dbReference type="GeneTree" id="ENSGT00390000017613"/>
<keyword evidence="7" id="KW-0732">Signal</keyword>
<dbReference type="Ensembl" id="ENSOKIT00005020345.1">
    <property type="protein sequence ID" value="ENSOKIP00005019092.1"/>
    <property type="gene ID" value="ENSOKIG00005008374.1"/>
</dbReference>
<comment type="cofactor">
    <cofactor evidence="1">
        <name>NAD(+)</name>
        <dbReference type="ChEBI" id="CHEBI:57540"/>
    </cofactor>
</comment>
<dbReference type="Pfam" id="PF13450">
    <property type="entry name" value="NAD_binding_8"/>
    <property type="match status" value="1"/>
</dbReference>
<evidence type="ECO:0000256" key="7">
    <source>
        <dbReference type="ARBA" id="ARBA00022729"/>
    </source>
</evidence>
<evidence type="ECO:0000313" key="18">
    <source>
        <dbReference type="Ensembl" id="ENSOKIP00005019092.1"/>
    </source>
</evidence>
<evidence type="ECO:0000256" key="14">
    <source>
        <dbReference type="ARBA" id="ARBA00023136"/>
    </source>
</evidence>
<evidence type="ECO:0000256" key="5">
    <source>
        <dbReference type="ARBA" id="ARBA00005855"/>
    </source>
</evidence>
<evidence type="ECO:0000313" key="19">
    <source>
        <dbReference type="Proteomes" id="UP000694557"/>
    </source>
</evidence>
<dbReference type="SUPFAM" id="SSF51905">
    <property type="entry name" value="FAD/NAD(P)-binding domain"/>
    <property type="match status" value="1"/>
</dbReference>
<evidence type="ECO:0000256" key="8">
    <source>
        <dbReference type="ARBA" id="ARBA00022824"/>
    </source>
</evidence>
<dbReference type="PANTHER" id="PTHR46091:SF1">
    <property type="entry name" value="ALL-TRANS-RETINOL 13,14-REDUCTASE"/>
    <property type="match status" value="1"/>
</dbReference>
<evidence type="ECO:0000256" key="10">
    <source>
        <dbReference type="ARBA" id="ARBA00022857"/>
    </source>
</evidence>
<evidence type="ECO:0000256" key="17">
    <source>
        <dbReference type="ARBA" id="ARBA00048815"/>
    </source>
</evidence>
<evidence type="ECO:0000256" key="15">
    <source>
        <dbReference type="ARBA" id="ARBA00038979"/>
    </source>
</evidence>
<dbReference type="InterPro" id="IPR036188">
    <property type="entry name" value="FAD/NAD-bd_sf"/>
</dbReference>
<evidence type="ECO:0000256" key="13">
    <source>
        <dbReference type="ARBA" id="ARBA00023098"/>
    </source>
</evidence>
<evidence type="ECO:0000256" key="6">
    <source>
        <dbReference type="ARBA" id="ARBA00022630"/>
    </source>
</evidence>